<evidence type="ECO:0000313" key="2">
    <source>
        <dbReference type="Proteomes" id="UP001176021"/>
    </source>
</evidence>
<organism evidence="1 2">
    <name type="scientific">Desulfosporosinus nitroreducens</name>
    <dbReference type="NCBI Taxonomy" id="2018668"/>
    <lineage>
        <taxon>Bacteria</taxon>
        <taxon>Bacillati</taxon>
        <taxon>Bacillota</taxon>
        <taxon>Clostridia</taxon>
        <taxon>Eubacteriales</taxon>
        <taxon>Desulfitobacteriaceae</taxon>
        <taxon>Desulfosporosinus</taxon>
    </lineage>
</organism>
<dbReference type="Proteomes" id="UP001176021">
    <property type="component" value="Unassembled WGS sequence"/>
</dbReference>
<dbReference type="RefSeq" id="WP_252470639.1">
    <property type="nucleotide sequence ID" value="NZ_JAMHFY010000017.1"/>
</dbReference>
<proteinExistence type="predicted"/>
<accession>A0ABT8QR93</accession>
<reference evidence="1" key="1">
    <citation type="submission" date="2022-05" db="EMBL/GenBank/DDBJ databases">
        <title>Expanded diversity of anoxic marine methylotrophy in a Black Sea sulfate reducing microorganism.</title>
        <authorList>
            <person name="Fischer P.Q."/>
            <person name="Stams A.J.M."/>
            <person name="Villanueva L."/>
            <person name="Sousa D.Z."/>
        </authorList>
    </citation>
    <scope>NUCLEOTIDE SEQUENCE</scope>
    <source>
        <strain evidence="1">P130</strain>
    </source>
</reference>
<gene>
    <name evidence="1" type="ORF">M8H41_13550</name>
</gene>
<keyword evidence="2" id="KW-1185">Reference proteome</keyword>
<name>A0ABT8QR93_9FIRM</name>
<comment type="caution">
    <text evidence="1">The sequence shown here is derived from an EMBL/GenBank/DDBJ whole genome shotgun (WGS) entry which is preliminary data.</text>
</comment>
<dbReference type="EMBL" id="JAMJEV010000010">
    <property type="protein sequence ID" value="MDO0823871.1"/>
    <property type="molecule type" value="Genomic_DNA"/>
</dbReference>
<evidence type="ECO:0000313" key="1">
    <source>
        <dbReference type="EMBL" id="MDO0823871.1"/>
    </source>
</evidence>
<protein>
    <submittedName>
        <fullName evidence="1">Uncharacterized protein</fullName>
    </submittedName>
</protein>
<sequence length="118" mass="13055">MGRAYFDGISANTLQVKLTDIYASYNLKEIIPLDGVKDKLDINRKLPVHSYSVDLKSFTQGKDKGTWVLNYRVLDSAGRSVDGAALKIIGWGSGRKMQCLILNLTIQINLVPTALTIK</sequence>